<evidence type="ECO:0000256" key="1">
    <source>
        <dbReference type="ARBA" id="ARBA00023015"/>
    </source>
</evidence>
<evidence type="ECO:0000256" key="4">
    <source>
        <dbReference type="PROSITE-ProRule" id="PRU00335"/>
    </source>
</evidence>
<evidence type="ECO:0000256" key="2">
    <source>
        <dbReference type="ARBA" id="ARBA00023125"/>
    </source>
</evidence>
<dbReference type="KEGG" id="sand:H3309_13335"/>
<dbReference type="InterPro" id="IPR009057">
    <property type="entry name" value="Homeodomain-like_sf"/>
</dbReference>
<dbReference type="GO" id="GO:0000976">
    <property type="term" value="F:transcription cis-regulatory region binding"/>
    <property type="evidence" value="ECO:0007669"/>
    <property type="project" value="TreeGrafter"/>
</dbReference>
<dbReference type="Gene3D" id="1.10.357.10">
    <property type="entry name" value="Tetracycline Repressor, domain 2"/>
    <property type="match status" value="1"/>
</dbReference>
<dbReference type="RefSeq" id="WP_182295172.1">
    <property type="nucleotide sequence ID" value="NZ_CP059851.1"/>
</dbReference>
<feature type="region of interest" description="Disordered" evidence="5">
    <location>
        <begin position="1"/>
        <end position="23"/>
    </location>
</feature>
<accession>A0A7G5IG35</accession>
<feature type="DNA-binding region" description="H-T-H motif" evidence="4">
    <location>
        <begin position="46"/>
        <end position="65"/>
    </location>
</feature>
<evidence type="ECO:0000313" key="8">
    <source>
        <dbReference type="Proteomes" id="UP000515292"/>
    </source>
</evidence>
<dbReference type="PROSITE" id="PS50977">
    <property type="entry name" value="HTH_TETR_2"/>
    <property type="match status" value="1"/>
</dbReference>
<evidence type="ECO:0000313" key="7">
    <source>
        <dbReference type="EMBL" id="QMW22327.1"/>
    </source>
</evidence>
<dbReference type="EMBL" id="CP059851">
    <property type="protein sequence ID" value="QMW22327.1"/>
    <property type="molecule type" value="Genomic_DNA"/>
</dbReference>
<protein>
    <submittedName>
        <fullName evidence="7">TetR/AcrR family transcriptional regulator</fullName>
    </submittedName>
</protein>
<dbReference type="Pfam" id="PF00440">
    <property type="entry name" value="TetR_N"/>
    <property type="match status" value="1"/>
</dbReference>
<dbReference type="Proteomes" id="UP000515292">
    <property type="component" value="Chromosome"/>
</dbReference>
<dbReference type="AlphaFoldDB" id="A0A7G5IG35"/>
<evidence type="ECO:0000256" key="3">
    <source>
        <dbReference type="ARBA" id="ARBA00023163"/>
    </source>
</evidence>
<reference evidence="7 8" key="1">
    <citation type="submission" date="2020-07" db="EMBL/GenBank/DDBJ databases">
        <title>Complete genome sequence for Sandaracinobacter sp. M6.</title>
        <authorList>
            <person name="Tang Y."/>
            <person name="Liu Q."/>
            <person name="Guo Z."/>
            <person name="Lei P."/>
            <person name="Huang B."/>
        </authorList>
    </citation>
    <scope>NUCLEOTIDE SEQUENCE [LARGE SCALE GENOMIC DNA]</scope>
    <source>
        <strain evidence="7 8">M6</strain>
    </source>
</reference>
<dbReference type="InterPro" id="IPR001647">
    <property type="entry name" value="HTH_TetR"/>
</dbReference>
<keyword evidence="2 4" id="KW-0238">DNA-binding</keyword>
<dbReference type="InterPro" id="IPR050109">
    <property type="entry name" value="HTH-type_TetR-like_transc_reg"/>
</dbReference>
<dbReference type="PANTHER" id="PTHR30055">
    <property type="entry name" value="HTH-TYPE TRANSCRIPTIONAL REGULATOR RUTR"/>
    <property type="match status" value="1"/>
</dbReference>
<feature type="domain" description="HTH tetR-type" evidence="6">
    <location>
        <begin position="23"/>
        <end position="83"/>
    </location>
</feature>
<dbReference type="GO" id="GO:0003700">
    <property type="term" value="F:DNA-binding transcription factor activity"/>
    <property type="evidence" value="ECO:0007669"/>
    <property type="project" value="TreeGrafter"/>
</dbReference>
<organism evidence="7 8">
    <name type="scientific">Sandaracinobacteroides saxicola</name>
    <dbReference type="NCBI Taxonomy" id="2759707"/>
    <lineage>
        <taxon>Bacteria</taxon>
        <taxon>Pseudomonadati</taxon>
        <taxon>Pseudomonadota</taxon>
        <taxon>Alphaproteobacteria</taxon>
        <taxon>Sphingomonadales</taxon>
        <taxon>Sphingosinicellaceae</taxon>
        <taxon>Sandaracinobacteroides</taxon>
    </lineage>
</organism>
<name>A0A7G5IG35_9SPHN</name>
<keyword evidence="3" id="KW-0804">Transcription</keyword>
<feature type="compositionally biased region" description="Polar residues" evidence="5">
    <location>
        <begin position="1"/>
        <end position="10"/>
    </location>
</feature>
<evidence type="ECO:0000259" key="6">
    <source>
        <dbReference type="PROSITE" id="PS50977"/>
    </source>
</evidence>
<sequence length="233" mass="24296">MTGTAPTMTDTPIAPTPRTRDRDGTEARILAGAMAIVARDGFGALGVNTVAREAGVDKQLIYRYFGGLDGLLERLGQDLRLWLGDPATAAIGGSGYGEVIGAQIVQHLAALRASEMVQAALSWELVERGDAVARLGEAKNQAIREWFGNVRAAAGEPPPGIDAPAVNAILIAAVHHLVLRARTAGEFAGLDLKAPETWARIEQAIGFISGTIYAQDAGPGARPAAAGDARIAR</sequence>
<dbReference type="PRINTS" id="PR00455">
    <property type="entry name" value="HTHTETR"/>
</dbReference>
<proteinExistence type="predicted"/>
<keyword evidence="8" id="KW-1185">Reference proteome</keyword>
<dbReference type="PANTHER" id="PTHR30055:SF234">
    <property type="entry name" value="HTH-TYPE TRANSCRIPTIONAL REGULATOR BETI"/>
    <property type="match status" value="1"/>
</dbReference>
<keyword evidence="1" id="KW-0805">Transcription regulation</keyword>
<gene>
    <name evidence="7" type="ORF">H3309_13335</name>
</gene>
<evidence type="ECO:0000256" key="5">
    <source>
        <dbReference type="SAM" id="MobiDB-lite"/>
    </source>
</evidence>
<dbReference type="SUPFAM" id="SSF46689">
    <property type="entry name" value="Homeodomain-like"/>
    <property type="match status" value="1"/>
</dbReference>